<feature type="compositionally biased region" description="Polar residues" evidence="1">
    <location>
        <begin position="814"/>
        <end position="837"/>
    </location>
</feature>
<evidence type="ECO:0000313" key="2">
    <source>
        <dbReference type="EMBL" id="KAJ4410872.1"/>
    </source>
</evidence>
<organism evidence="2 3">
    <name type="scientific">Didymella pomorum</name>
    <dbReference type="NCBI Taxonomy" id="749634"/>
    <lineage>
        <taxon>Eukaryota</taxon>
        <taxon>Fungi</taxon>
        <taxon>Dikarya</taxon>
        <taxon>Ascomycota</taxon>
        <taxon>Pezizomycotina</taxon>
        <taxon>Dothideomycetes</taxon>
        <taxon>Pleosporomycetidae</taxon>
        <taxon>Pleosporales</taxon>
        <taxon>Pleosporineae</taxon>
        <taxon>Didymellaceae</taxon>
        <taxon>Didymella</taxon>
    </lineage>
</organism>
<feature type="compositionally biased region" description="Low complexity" evidence="1">
    <location>
        <begin position="600"/>
        <end position="615"/>
    </location>
</feature>
<feature type="region of interest" description="Disordered" evidence="1">
    <location>
        <begin position="944"/>
        <end position="976"/>
    </location>
</feature>
<feature type="compositionally biased region" description="Polar residues" evidence="1">
    <location>
        <begin position="1321"/>
        <end position="1335"/>
    </location>
</feature>
<feature type="compositionally biased region" description="Polar residues" evidence="1">
    <location>
        <begin position="131"/>
        <end position="160"/>
    </location>
</feature>
<keyword evidence="3" id="KW-1185">Reference proteome</keyword>
<name>A0A9W8ZK57_9PLEO</name>
<feature type="region of interest" description="Disordered" evidence="1">
    <location>
        <begin position="314"/>
        <end position="870"/>
    </location>
</feature>
<gene>
    <name evidence="2" type="ORF">N0V91_001801</name>
</gene>
<feature type="compositionally biased region" description="Low complexity" evidence="1">
    <location>
        <begin position="1009"/>
        <end position="1040"/>
    </location>
</feature>
<sequence>MEDERGTGHDAQPSTSSASTSVTHAEPDSNNNSLAATVPETVMAEQVTNHVVKEAQSVGPSAPIDDTASTTNSLAANGEQPSGPTITNGTPSEAPSAFTNATTTDSASAAGAQASANSGGSAATVSDDVKQTTATQKETNEAQQNGDSGEQSGVESSQVNGEAVSGSDTDISRPGSVDPSKQDAGTARTNSTKKPAAFKSVSVTKSFLAKSAASTPSASPGLKAAPAVQPPTSSILTAKPRLVAKSGAANAPRTLGKMNGAGSGPDASKVWNKNQPVPPPPPKQYTDEELKQQYGIHLATRLPMDEAGKEAKWADIDDDDGDWAPDTLEWADGTKSSVTATENQPPPVEETPKPTILAKPEPTIEAPKPAEPVATSAPSKTSVTGGPKTILKPGGHAQAGAGKSSLVLKGQPEKPTLVAKPSNGTPAKSPWATLPPVEKVSPVQINPPVQQQPTDRRFPTQDSRAYEQMPPHHGREIAPDDFNRTWREERGGRELFNSQNGRYEPVQDTRRGSFRDSGYRQQQQHPSLLQRPSHDGAPEPSSAFQTSRSSADMPSWGRRRTSSNVSGGPGRRMSFDRRGPEFPSAIVDEEQQASPSMNGAHAAAPNEAPAHPTAPQHANVHAAPPSAAPAPAPAPPMEDPVEVQKRMMAEKIERARQKKLQEMEAEKKEEEEKKARIAKRLAALGDAPKPKSSEKAPSPAVGRSPQKPDATLAAAQSPPKPPVPANDGEVAQYGMMKVHQPHPVKKPSPIPQSVRPVERQANAPAENQVRLPLSLDQPTSSPFDSKRDHAKNAHEHPRSLAEGSLPQGPKATQPAWQSASASQTRGGWTSQVWGSAQTRDRNLGNGTFDSGFNRGQPRPGPQQSLPTQASSAAIAPIGVDPAASTTSHTVRMPLSAQPMHSQSRQLSGQGAPGPIAPPTANKWAPDNFKAHIQNDDNKLIARAQQERERDRLSGETFRPELRETYKDQRGQSQTMIHSKVGTTNLDGAANARASPAGSELKLRDDAMKPSLDSSPQQSLLQGTPLQQSGGSRSSRFFPRPIETALPAPPASSKADSPPPPPETESHPVFAGSIIGHPLVRLPRPSPVVRLPKPAQEIADPPVSMPPRGFHGPGARPLAMNPEWQARFNKLLDKPASADAAPNARPVPAVPVAIPVKPNSLAVAASSKASLDVRGSAGSATVSLPVGKVTKSDRSRGTFTRDGTAALFEDREFGSLPTVRLPKVPHLTANEPPINLPKTDDVWSRMVRKENPFTIKRLDAFDFGAGPDVEVIVRLSHMRSPVIKTMPKPRRFKGNGTFSKPKRNSTAPGPQTGGAKDRPRKPSQQGQGERTNSSPRVNLPAAWPAQPRPAVPPKRESWAQRAAAAPVH</sequence>
<accession>A0A9W8ZK57</accession>
<feature type="compositionally biased region" description="Polar residues" evidence="1">
    <location>
        <begin position="898"/>
        <end position="908"/>
    </location>
</feature>
<feature type="compositionally biased region" description="Low complexity" evidence="1">
    <location>
        <begin position="14"/>
        <end position="23"/>
    </location>
</feature>
<evidence type="ECO:0000313" key="3">
    <source>
        <dbReference type="Proteomes" id="UP001140510"/>
    </source>
</evidence>
<feature type="compositionally biased region" description="Polar residues" evidence="1">
    <location>
        <begin position="67"/>
        <end position="93"/>
    </location>
</feature>
<proteinExistence type="predicted"/>
<feature type="compositionally biased region" description="Basic and acidic residues" evidence="1">
    <location>
        <begin position="505"/>
        <end position="518"/>
    </location>
</feature>
<feature type="compositionally biased region" description="Basic and acidic residues" evidence="1">
    <location>
        <begin position="642"/>
        <end position="675"/>
    </location>
</feature>
<feature type="compositionally biased region" description="Low complexity" evidence="1">
    <location>
        <begin position="440"/>
        <end position="453"/>
    </location>
</feature>
<feature type="compositionally biased region" description="Polar residues" evidence="1">
    <location>
        <begin position="334"/>
        <end position="343"/>
    </location>
</feature>
<feature type="compositionally biased region" description="Polar residues" evidence="1">
    <location>
        <begin position="861"/>
        <end position="870"/>
    </location>
</feature>
<feature type="compositionally biased region" description="Basic and acidic residues" evidence="1">
    <location>
        <begin position="473"/>
        <end position="493"/>
    </location>
</feature>
<feature type="compositionally biased region" description="Basic and acidic residues" evidence="1">
    <location>
        <begin position="944"/>
        <end position="969"/>
    </location>
</feature>
<evidence type="ECO:0000256" key="1">
    <source>
        <dbReference type="SAM" id="MobiDB-lite"/>
    </source>
</evidence>
<comment type="caution">
    <text evidence="2">The sequence shown here is derived from an EMBL/GenBank/DDBJ whole genome shotgun (WGS) entry which is preliminary data.</text>
</comment>
<feature type="region of interest" description="Disordered" evidence="1">
    <location>
        <begin position="1281"/>
        <end position="1367"/>
    </location>
</feature>
<feature type="compositionally biased region" description="Low complexity" evidence="1">
    <location>
        <begin position="209"/>
        <end position="220"/>
    </location>
</feature>
<feature type="compositionally biased region" description="Polar residues" evidence="1">
    <location>
        <begin position="542"/>
        <end position="552"/>
    </location>
</feature>
<feature type="compositionally biased region" description="Low complexity" evidence="1">
    <location>
        <begin position="96"/>
        <end position="126"/>
    </location>
</feature>
<feature type="compositionally biased region" description="Basic and acidic residues" evidence="1">
    <location>
        <begin position="784"/>
        <end position="799"/>
    </location>
</feature>
<feature type="compositionally biased region" description="Pro residues" evidence="1">
    <location>
        <begin position="626"/>
        <end position="638"/>
    </location>
</feature>
<dbReference type="OrthoDB" id="5416983at2759"/>
<dbReference type="EMBL" id="JAPEVA010000007">
    <property type="protein sequence ID" value="KAJ4410872.1"/>
    <property type="molecule type" value="Genomic_DNA"/>
</dbReference>
<dbReference type="Proteomes" id="UP001140510">
    <property type="component" value="Unassembled WGS sequence"/>
</dbReference>
<feature type="region of interest" description="Disordered" evidence="1">
    <location>
        <begin position="1006"/>
        <end position="1069"/>
    </location>
</feature>
<reference evidence="2" key="1">
    <citation type="submission" date="2022-10" db="EMBL/GenBank/DDBJ databases">
        <title>Tapping the CABI collections for fungal endophytes: first genome assemblies for Collariella, Neodidymelliopsis, Ascochyta clinopodiicola, Didymella pomorum, Didymosphaeria variabile, Neocosmospora piperis and Neocucurbitaria cava.</title>
        <authorList>
            <person name="Hill R."/>
        </authorList>
    </citation>
    <scope>NUCLEOTIDE SEQUENCE</scope>
    <source>
        <strain evidence="2">IMI 355091</strain>
    </source>
</reference>
<feature type="region of interest" description="Disordered" evidence="1">
    <location>
        <begin position="1"/>
        <end position="292"/>
    </location>
</feature>
<protein>
    <submittedName>
        <fullName evidence="2">Uncharacterized protein</fullName>
    </submittedName>
</protein>
<feature type="region of interest" description="Disordered" evidence="1">
    <location>
        <begin position="895"/>
        <end position="926"/>
    </location>
</feature>